<accession>A0A1B9G0N0</accession>
<dbReference type="EMBL" id="KI894022">
    <property type="protein sequence ID" value="OCF24566.1"/>
    <property type="molecule type" value="Genomic_DNA"/>
</dbReference>
<proteinExistence type="predicted"/>
<protein>
    <submittedName>
        <fullName evidence="2">Uncharacterized protein</fullName>
    </submittedName>
</protein>
<reference evidence="2" key="1">
    <citation type="submission" date="2013-07" db="EMBL/GenBank/DDBJ databases">
        <title>The Genome Sequence of Cryptococcus bestiolae CBS10118.</title>
        <authorList>
            <consortium name="The Broad Institute Genome Sequencing Platform"/>
            <person name="Cuomo C."/>
            <person name="Litvintseva A."/>
            <person name="Chen Y."/>
            <person name="Heitman J."/>
            <person name="Sun S."/>
            <person name="Springer D."/>
            <person name="Dromer F."/>
            <person name="Young S.K."/>
            <person name="Zeng Q."/>
            <person name="Gargeya S."/>
            <person name="Fitzgerald M."/>
            <person name="Abouelleil A."/>
            <person name="Alvarado L."/>
            <person name="Berlin A.M."/>
            <person name="Chapman S.B."/>
            <person name="Dewar J."/>
            <person name="Goldberg J."/>
            <person name="Griggs A."/>
            <person name="Gujja S."/>
            <person name="Hansen M."/>
            <person name="Howarth C."/>
            <person name="Imamovic A."/>
            <person name="Larimer J."/>
            <person name="McCowan C."/>
            <person name="Murphy C."/>
            <person name="Pearson M."/>
            <person name="Priest M."/>
            <person name="Roberts A."/>
            <person name="Saif S."/>
            <person name="Shea T."/>
            <person name="Sykes S."/>
            <person name="Wortman J."/>
            <person name="Nusbaum C."/>
            <person name="Birren B."/>
        </authorList>
    </citation>
    <scope>NUCLEOTIDE SEQUENCE [LARGE SCALE GENOMIC DNA]</scope>
    <source>
        <strain evidence="2">CBS 10118</strain>
    </source>
</reference>
<feature type="compositionally biased region" description="Low complexity" evidence="1">
    <location>
        <begin position="56"/>
        <end position="67"/>
    </location>
</feature>
<sequence>MRFNFFSIKTRDSPASESDTIKSPGECAKVSKVVLRIRGGCCSGRGIEWGDQGNYSSRGRSSRSRSGNCGGGGGGGGSSGDGGGGDGGGGGGGGGGAAEEGTVVDRKIRRERISYLTFSPYELSSD</sequence>
<feature type="compositionally biased region" description="Gly residues" evidence="1">
    <location>
        <begin position="68"/>
        <end position="98"/>
    </location>
</feature>
<gene>
    <name evidence="2" type="ORF">I302_06027</name>
</gene>
<dbReference type="VEuPathDB" id="FungiDB:I302_06027"/>
<name>A0A1B9G0N0_9TREE</name>
<reference evidence="2" key="2">
    <citation type="submission" date="2014-01" db="EMBL/GenBank/DDBJ databases">
        <title>Evolution of pathogenesis and genome organization in the Tremellales.</title>
        <authorList>
            <person name="Cuomo C."/>
            <person name="Litvintseva A."/>
            <person name="Heitman J."/>
            <person name="Chen Y."/>
            <person name="Sun S."/>
            <person name="Springer D."/>
            <person name="Dromer F."/>
            <person name="Young S."/>
            <person name="Zeng Q."/>
            <person name="Chapman S."/>
            <person name="Gujja S."/>
            <person name="Saif S."/>
            <person name="Birren B."/>
        </authorList>
    </citation>
    <scope>NUCLEOTIDE SEQUENCE</scope>
    <source>
        <strain evidence="2">CBS 10118</strain>
    </source>
</reference>
<evidence type="ECO:0000256" key="1">
    <source>
        <dbReference type="SAM" id="MobiDB-lite"/>
    </source>
</evidence>
<feature type="region of interest" description="Disordered" evidence="1">
    <location>
        <begin position="42"/>
        <end position="106"/>
    </location>
</feature>
<evidence type="ECO:0000313" key="2">
    <source>
        <dbReference type="EMBL" id="OCF24566.1"/>
    </source>
</evidence>
<dbReference type="AlphaFoldDB" id="A0A1B9G0N0"/>
<feature type="region of interest" description="Disordered" evidence="1">
    <location>
        <begin position="1"/>
        <end position="24"/>
    </location>
</feature>
<organism evidence="2">
    <name type="scientific">Kwoniella bestiolae CBS 10118</name>
    <dbReference type="NCBI Taxonomy" id="1296100"/>
    <lineage>
        <taxon>Eukaryota</taxon>
        <taxon>Fungi</taxon>
        <taxon>Dikarya</taxon>
        <taxon>Basidiomycota</taxon>
        <taxon>Agaricomycotina</taxon>
        <taxon>Tremellomycetes</taxon>
        <taxon>Tremellales</taxon>
        <taxon>Cryptococcaceae</taxon>
        <taxon>Kwoniella</taxon>
    </lineage>
</organism>